<comment type="domain">
    <text evidence="5">The Q motif is unique to and characteristic of the DEAD box family of RNA helicases and controls ATP binding and hydrolysis.</text>
</comment>
<evidence type="ECO:0000256" key="3">
    <source>
        <dbReference type="ARBA" id="ARBA00022840"/>
    </source>
</evidence>
<dbReference type="PANTHER" id="PTHR24031">
    <property type="entry name" value="RNA HELICASE"/>
    <property type="match status" value="1"/>
</dbReference>
<dbReference type="InterPro" id="IPR001650">
    <property type="entry name" value="Helicase_C-like"/>
</dbReference>
<keyword evidence="2 5" id="KW-0378">Hydrolase</keyword>
<gene>
    <name evidence="9" type="ORF">D915_007100</name>
</gene>
<comment type="function">
    <text evidence="5">RNA helicase.</text>
</comment>
<keyword evidence="3 5" id="KW-0067">ATP-binding</keyword>
<dbReference type="GO" id="GO:0003723">
    <property type="term" value="F:RNA binding"/>
    <property type="evidence" value="ECO:0007669"/>
    <property type="project" value="UniProtKB-UniRule"/>
</dbReference>
<dbReference type="InterPro" id="IPR011545">
    <property type="entry name" value="DEAD/DEAH_box_helicase_dom"/>
</dbReference>
<keyword evidence="1 5" id="KW-0547">Nucleotide-binding</keyword>
<dbReference type="Pfam" id="PF00271">
    <property type="entry name" value="Helicase_C"/>
    <property type="match status" value="1"/>
</dbReference>
<evidence type="ECO:0000313" key="10">
    <source>
        <dbReference type="Proteomes" id="UP000230066"/>
    </source>
</evidence>
<comment type="similarity">
    <text evidence="5">Belongs to the DEAD box helicase family.</text>
</comment>
<proteinExistence type="inferred from homology"/>
<comment type="catalytic activity">
    <reaction evidence="5">
        <text>ATP + H2O = ADP + phosphate + H(+)</text>
        <dbReference type="Rhea" id="RHEA:13065"/>
        <dbReference type="ChEBI" id="CHEBI:15377"/>
        <dbReference type="ChEBI" id="CHEBI:15378"/>
        <dbReference type="ChEBI" id="CHEBI:30616"/>
        <dbReference type="ChEBI" id="CHEBI:43474"/>
        <dbReference type="ChEBI" id="CHEBI:456216"/>
        <dbReference type="EC" id="3.6.4.13"/>
    </reaction>
</comment>
<dbReference type="GO" id="GO:0005524">
    <property type="term" value="F:ATP binding"/>
    <property type="evidence" value="ECO:0007669"/>
    <property type="project" value="UniProtKB-UniRule"/>
</dbReference>
<evidence type="ECO:0000256" key="4">
    <source>
        <dbReference type="ARBA" id="ARBA00022884"/>
    </source>
</evidence>
<evidence type="ECO:0000259" key="7">
    <source>
        <dbReference type="PROSITE" id="PS51192"/>
    </source>
</evidence>
<dbReference type="Pfam" id="PF00270">
    <property type="entry name" value="DEAD"/>
    <property type="match status" value="1"/>
</dbReference>
<keyword evidence="10" id="KW-1185">Reference proteome</keyword>
<sequence>MDLPIDDVPLGLDIKARRYRKEHKVKLSVAGEAVKSSSVPSPVEEFSKLIEKPHNFLPMLLDNLRKLEYNVPTPVQAQTIPIMLQTRSAPEGSILFSLRVSRSGKTAAYLLPILNEYMRFVDSVPDWSGISASDTKVPNEIRHKIPIFGLILAPTQELVRQIWSEAMRLALGLSKKHFVACLKRKHYADRGKNKSSKISSNPNEDKEMSVPKNPRRIREFRLPCSTRILIATPCRIGTLLSLDSSQCPFDLSRLSWLIIDECDKMLQVDLTHSDANANRKPRRPRSFRDQMDPIFQALGKRSSHESTQSVNPKVALFSATIPEEVSQWAREELSQLVSNTSVGGIENGDRLIELFVGKRDSAVSTVSQELRYCATEEGKLLEVRCLLLRGLTYPCLIFMESRERAKELVKEILLSDTEILAGVISSDKTEAQGVSMVVNYDLPPTKEDYIHRVGRTGRAGHRGKAITLWTDADLPYLGEILKVIRRSGSEVDPELERLVDDWQKRRAHILLGKRNSADAVSASVSPNLIISRRRGERRLVQEILHKSQEEAKTHEVDEKKSGKP</sequence>
<dbReference type="PROSITE" id="PS51192">
    <property type="entry name" value="HELICASE_ATP_BIND_1"/>
    <property type="match status" value="1"/>
</dbReference>
<feature type="domain" description="Helicase C-terminal" evidence="8">
    <location>
        <begin position="332"/>
        <end position="499"/>
    </location>
</feature>
<dbReference type="InterPro" id="IPR027417">
    <property type="entry name" value="P-loop_NTPase"/>
</dbReference>
<dbReference type="EMBL" id="JXXN02002927">
    <property type="protein sequence ID" value="THD22196.1"/>
    <property type="molecule type" value="Genomic_DNA"/>
</dbReference>
<organism evidence="9 10">
    <name type="scientific">Fasciola hepatica</name>
    <name type="common">Liver fluke</name>
    <dbReference type="NCBI Taxonomy" id="6192"/>
    <lineage>
        <taxon>Eukaryota</taxon>
        <taxon>Metazoa</taxon>
        <taxon>Spiralia</taxon>
        <taxon>Lophotrochozoa</taxon>
        <taxon>Platyhelminthes</taxon>
        <taxon>Trematoda</taxon>
        <taxon>Digenea</taxon>
        <taxon>Plagiorchiida</taxon>
        <taxon>Echinostomata</taxon>
        <taxon>Echinostomatoidea</taxon>
        <taxon>Fasciolidae</taxon>
        <taxon>Fasciola</taxon>
    </lineage>
</organism>
<evidence type="ECO:0000256" key="5">
    <source>
        <dbReference type="RuleBase" id="RU365068"/>
    </source>
</evidence>
<evidence type="ECO:0000256" key="1">
    <source>
        <dbReference type="ARBA" id="ARBA00022741"/>
    </source>
</evidence>
<dbReference type="CDD" id="cd18787">
    <property type="entry name" value="SF2_C_DEAD"/>
    <property type="match status" value="1"/>
</dbReference>
<dbReference type="Gene3D" id="3.40.50.300">
    <property type="entry name" value="P-loop containing nucleotide triphosphate hydrolases"/>
    <property type="match status" value="2"/>
</dbReference>
<evidence type="ECO:0000313" key="9">
    <source>
        <dbReference type="EMBL" id="THD22196.1"/>
    </source>
</evidence>
<reference evidence="9" key="1">
    <citation type="submission" date="2019-03" db="EMBL/GenBank/DDBJ databases">
        <title>Improved annotation for the trematode Fasciola hepatica.</title>
        <authorList>
            <person name="Choi Y.-J."/>
            <person name="Martin J."/>
            <person name="Mitreva M."/>
        </authorList>
    </citation>
    <scope>NUCLEOTIDE SEQUENCE [LARGE SCALE GENOMIC DNA]</scope>
</reference>
<feature type="region of interest" description="Disordered" evidence="6">
    <location>
        <begin position="191"/>
        <end position="213"/>
    </location>
</feature>
<comment type="caution">
    <text evidence="9">The sequence shown here is derived from an EMBL/GenBank/DDBJ whole genome shotgun (WGS) entry which is preliminary data.</text>
</comment>
<dbReference type="GO" id="GO:0016787">
    <property type="term" value="F:hydrolase activity"/>
    <property type="evidence" value="ECO:0007669"/>
    <property type="project" value="UniProtKB-KW"/>
</dbReference>
<evidence type="ECO:0000256" key="6">
    <source>
        <dbReference type="SAM" id="MobiDB-lite"/>
    </source>
</evidence>
<dbReference type="GO" id="GO:0003724">
    <property type="term" value="F:RNA helicase activity"/>
    <property type="evidence" value="ECO:0007669"/>
    <property type="project" value="UniProtKB-EC"/>
</dbReference>
<dbReference type="PROSITE" id="PS51194">
    <property type="entry name" value="HELICASE_CTER"/>
    <property type="match status" value="1"/>
</dbReference>
<dbReference type="SMART" id="SM00487">
    <property type="entry name" value="DEXDc"/>
    <property type="match status" value="1"/>
</dbReference>
<dbReference type="Proteomes" id="UP000230066">
    <property type="component" value="Unassembled WGS sequence"/>
</dbReference>
<keyword evidence="4 5" id="KW-0694">RNA-binding</keyword>
<evidence type="ECO:0000256" key="2">
    <source>
        <dbReference type="ARBA" id="ARBA00022801"/>
    </source>
</evidence>
<keyword evidence="5 9" id="KW-0347">Helicase</keyword>
<accession>A0A4E0R635</accession>
<feature type="domain" description="Helicase ATP-binding" evidence="7">
    <location>
        <begin position="86"/>
        <end position="339"/>
    </location>
</feature>
<evidence type="ECO:0000259" key="8">
    <source>
        <dbReference type="PROSITE" id="PS51194"/>
    </source>
</evidence>
<dbReference type="EC" id="3.6.4.13" evidence="5"/>
<dbReference type="AlphaFoldDB" id="A0A4E0R635"/>
<dbReference type="InterPro" id="IPR014001">
    <property type="entry name" value="Helicase_ATP-bd"/>
</dbReference>
<dbReference type="SUPFAM" id="SSF52540">
    <property type="entry name" value="P-loop containing nucleoside triphosphate hydrolases"/>
    <property type="match status" value="2"/>
</dbReference>
<name>A0A4E0R635_FASHE</name>
<protein>
    <recommendedName>
        <fullName evidence="5">ATP-dependent RNA helicase</fullName>
        <ecNumber evidence="5">3.6.4.13</ecNumber>
    </recommendedName>
</protein>
<feature type="region of interest" description="Disordered" evidence="6">
    <location>
        <begin position="545"/>
        <end position="564"/>
    </location>
</feature>